<dbReference type="InterPro" id="IPR041228">
    <property type="entry name" value="Dynein_C"/>
</dbReference>
<dbReference type="PANTHER" id="PTHR22878:SF63">
    <property type="entry name" value="DYNEIN AXONEMAL HEAVY CHAIN 10"/>
    <property type="match status" value="1"/>
</dbReference>
<dbReference type="Pfam" id="PF18199">
    <property type="entry name" value="Dynein_C"/>
    <property type="match status" value="1"/>
</dbReference>
<dbReference type="EMBL" id="WJQU01000727">
    <property type="protein sequence ID" value="KAJ6634320.1"/>
    <property type="molecule type" value="Genomic_DNA"/>
</dbReference>
<dbReference type="GO" id="GO:0045505">
    <property type="term" value="F:dynein intermediate chain binding"/>
    <property type="evidence" value="ECO:0007669"/>
    <property type="project" value="InterPro"/>
</dbReference>
<gene>
    <name evidence="2" type="primary">DNAH10_0</name>
    <name evidence="2" type="ORF">Bhyg_17933</name>
</gene>
<proteinExistence type="predicted"/>
<dbReference type="Gene3D" id="1.20.1270.280">
    <property type="match status" value="1"/>
</dbReference>
<reference evidence="2" key="1">
    <citation type="submission" date="2022-07" db="EMBL/GenBank/DDBJ databases">
        <authorList>
            <person name="Trinca V."/>
            <person name="Uliana J.V.C."/>
            <person name="Torres T.T."/>
            <person name="Ward R.J."/>
            <person name="Monesi N."/>
        </authorList>
    </citation>
    <scope>NUCLEOTIDE SEQUENCE</scope>
    <source>
        <strain evidence="2">HSMRA1968</strain>
        <tissue evidence="2">Whole embryos</tissue>
    </source>
</reference>
<accession>A0A9Q0RVY5</accession>
<sequence length="213" mass="24178">AISGEIGMDQTLDNISNSLYNGQLPDDWRKLAPATCMQLGAWMNHLLRRNKQYKFWSASEEPVVMWLSGLHVPESYITALVQTACRKNLWPLDRSTLYTSVTAFENENDVLERQESGCYASGFYLEGARWSIETNCLSRSLPKRLVEPLPIMSITPIEAHRLLLQNTFRAPVYTTSQRRNAMGVGLVFEADLRTESHISHWVLQGVCLTLNAD</sequence>
<dbReference type="InterPro" id="IPR043160">
    <property type="entry name" value="Dynein_C_barrel"/>
</dbReference>
<dbReference type="PANTHER" id="PTHR22878">
    <property type="entry name" value="DYNEIN HEAVY CHAIN 6, AXONEMAL-LIKE-RELATED"/>
    <property type="match status" value="1"/>
</dbReference>
<dbReference type="Gene3D" id="3.10.490.20">
    <property type="match status" value="1"/>
</dbReference>
<dbReference type="GO" id="GO:0030286">
    <property type="term" value="C:dynein complex"/>
    <property type="evidence" value="ECO:0007669"/>
    <property type="project" value="InterPro"/>
</dbReference>
<feature type="domain" description="Dynein heavy chain C-terminal" evidence="1">
    <location>
        <begin position="1"/>
        <end position="210"/>
    </location>
</feature>
<comment type="caution">
    <text evidence="2">The sequence shown here is derived from an EMBL/GenBank/DDBJ whole genome shotgun (WGS) entry which is preliminary data.</text>
</comment>
<dbReference type="FunFam" id="3.10.490.20:FF:000006">
    <property type="entry name" value="Dynein axonemal heavy chain 10"/>
    <property type="match status" value="1"/>
</dbReference>
<evidence type="ECO:0000259" key="1">
    <source>
        <dbReference type="Pfam" id="PF18199"/>
    </source>
</evidence>
<dbReference type="Proteomes" id="UP001151699">
    <property type="component" value="Unassembled WGS sequence"/>
</dbReference>
<evidence type="ECO:0000313" key="3">
    <source>
        <dbReference type="Proteomes" id="UP001151699"/>
    </source>
</evidence>
<dbReference type="OrthoDB" id="7780585at2759"/>
<keyword evidence="3" id="KW-1185">Reference proteome</keyword>
<dbReference type="AlphaFoldDB" id="A0A9Q0RVY5"/>
<name>A0A9Q0RVY5_9DIPT</name>
<dbReference type="GO" id="GO:0007018">
    <property type="term" value="P:microtubule-based movement"/>
    <property type="evidence" value="ECO:0007669"/>
    <property type="project" value="InterPro"/>
</dbReference>
<dbReference type="GO" id="GO:0051959">
    <property type="term" value="F:dynein light intermediate chain binding"/>
    <property type="evidence" value="ECO:0007669"/>
    <property type="project" value="InterPro"/>
</dbReference>
<protein>
    <submittedName>
        <fullName evidence="2">Dynein axonemal heavy chain 10</fullName>
    </submittedName>
</protein>
<organism evidence="2 3">
    <name type="scientific">Pseudolycoriella hygida</name>
    <dbReference type="NCBI Taxonomy" id="35572"/>
    <lineage>
        <taxon>Eukaryota</taxon>
        <taxon>Metazoa</taxon>
        <taxon>Ecdysozoa</taxon>
        <taxon>Arthropoda</taxon>
        <taxon>Hexapoda</taxon>
        <taxon>Insecta</taxon>
        <taxon>Pterygota</taxon>
        <taxon>Neoptera</taxon>
        <taxon>Endopterygota</taxon>
        <taxon>Diptera</taxon>
        <taxon>Nematocera</taxon>
        <taxon>Sciaroidea</taxon>
        <taxon>Sciaridae</taxon>
        <taxon>Pseudolycoriella</taxon>
    </lineage>
</organism>
<feature type="non-terminal residue" evidence="2">
    <location>
        <position position="213"/>
    </location>
</feature>
<evidence type="ECO:0000313" key="2">
    <source>
        <dbReference type="EMBL" id="KAJ6634320.1"/>
    </source>
</evidence>
<dbReference type="InterPro" id="IPR026983">
    <property type="entry name" value="DHC"/>
</dbReference>